<evidence type="ECO:0000256" key="1">
    <source>
        <dbReference type="SAM" id="MobiDB-lite"/>
    </source>
</evidence>
<feature type="compositionally biased region" description="Basic and acidic residues" evidence="1">
    <location>
        <begin position="140"/>
        <end position="155"/>
    </location>
</feature>
<dbReference type="Proteomes" id="UP000017836">
    <property type="component" value="Unassembled WGS sequence"/>
</dbReference>
<organism evidence="2 3">
    <name type="scientific">Amborella trichopoda</name>
    <dbReference type="NCBI Taxonomy" id="13333"/>
    <lineage>
        <taxon>Eukaryota</taxon>
        <taxon>Viridiplantae</taxon>
        <taxon>Streptophyta</taxon>
        <taxon>Embryophyta</taxon>
        <taxon>Tracheophyta</taxon>
        <taxon>Spermatophyta</taxon>
        <taxon>Magnoliopsida</taxon>
        <taxon>Amborellales</taxon>
        <taxon>Amborellaceae</taxon>
        <taxon>Amborella</taxon>
    </lineage>
</organism>
<name>W1NRZ0_AMBTC</name>
<sequence>MDGKPPDPKNYVGVSSSLGSGGNDLATGIGSDRERSVNGPGFLVIASSGFEGNHSVGGISRKSGCIQRDFRRRLRICSCGSTHHQFCHNSGCDNYRSDGVGRDVRVAGSKPYWQAEEDALTVDSAHSVAEEDALNVDFDHGLRRKSGGDEDERARHSTTPASNSLPSRIVVDYHHKGQW</sequence>
<evidence type="ECO:0000313" key="3">
    <source>
        <dbReference type="Proteomes" id="UP000017836"/>
    </source>
</evidence>
<proteinExistence type="predicted"/>
<dbReference type="EMBL" id="KI396296">
    <property type="protein sequence ID" value="ERM97509.1"/>
    <property type="molecule type" value="Genomic_DNA"/>
</dbReference>
<feature type="region of interest" description="Disordered" evidence="1">
    <location>
        <begin position="1"/>
        <end position="33"/>
    </location>
</feature>
<reference evidence="3" key="1">
    <citation type="journal article" date="2013" name="Science">
        <title>The Amborella genome and the evolution of flowering plants.</title>
        <authorList>
            <consortium name="Amborella Genome Project"/>
        </authorList>
    </citation>
    <scope>NUCLEOTIDE SEQUENCE [LARGE SCALE GENOMIC DNA]</scope>
</reference>
<dbReference type="AlphaFoldDB" id="W1NRZ0"/>
<feature type="region of interest" description="Disordered" evidence="1">
    <location>
        <begin position="140"/>
        <end position="166"/>
    </location>
</feature>
<dbReference type="Gramene" id="ERM97509">
    <property type="protein sequence ID" value="ERM97509"/>
    <property type="gene ID" value="AMTR_s00123p00061740"/>
</dbReference>
<keyword evidence="3" id="KW-1185">Reference proteome</keyword>
<dbReference type="HOGENOM" id="CLU_1505468_0_0_1"/>
<gene>
    <name evidence="2" type="ORF">AMTR_s00123p00061740</name>
</gene>
<protein>
    <submittedName>
        <fullName evidence="2">Uncharacterized protein</fullName>
    </submittedName>
</protein>
<accession>W1NRZ0</accession>
<evidence type="ECO:0000313" key="2">
    <source>
        <dbReference type="EMBL" id="ERM97509.1"/>
    </source>
</evidence>
<feature type="compositionally biased region" description="Polar residues" evidence="1">
    <location>
        <begin position="157"/>
        <end position="166"/>
    </location>
</feature>